<dbReference type="STRING" id="1563681.BFP71_00005"/>
<name>A0A1E5T8C8_9BACT</name>
<protein>
    <recommendedName>
        <fullName evidence="5">HTH luxR-type domain-containing protein</fullName>
    </recommendedName>
</protein>
<dbReference type="Proteomes" id="UP000095552">
    <property type="component" value="Unassembled WGS sequence"/>
</dbReference>
<evidence type="ECO:0000256" key="3">
    <source>
        <dbReference type="SAM" id="Phobius"/>
    </source>
</evidence>
<dbReference type="InterPro" id="IPR000792">
    <property type="entry name" value="Tscrpt_reg_LuxR_C"/>
</dbReference>
<evidence type="ECO:0000313" key="6">
    <source>
        <dbReference type="EMBL" id="OEK07639.1"/>
    </source>
</evidence>
<keyword evidence="7" id="KW-1185">Reference proteome</keyword>
<dbReference type="SUPFAM" id="SSF48452">
    <property type="entry name" value="TPR-like"/>
    <property type="match status" value="2"/>
</dbReference>
<evidence type="ECO:0000256" key="1">
    <source>
        <dbReference type="PROSITE-ProRule" id="PRU00339"/>
    </source>
</evidence>
<feature type="repeat" description="TPR" evidence="1">
    <location>
        <begin position="243"/>
        <end position="276"/>
    </location>
</feature>
<feature type="domain" description="HTH luxR-type" evidence="5">
    <location>
        <begin position="617"/>
        <end position="674"/>
    </location>
</feature>
<evidence type="ECO:0000313" key="7">
    <source>
        <dbReference type="Proteomes" id="UP000095552"/>
    </source>
</evidence>
<feature type="repeat" description="TPR" evidence="1">
    <location>
        <begin position="283"/>
        <end position="316"/>
    </location>
</feature>
<comment type="caution">
    <text evidence="6">The sequence shown here is derived from an EMBL/GenBank/DDBJ whole genome shotgun (WGS) entry which is preliminary data.</text>
</comment>
<feature type="repeat" description="TPR" evidence="1">
    <location>
        <begin position="203"/>
        <end position="236"/>
    </location>
</feature>
<feature type="coiled-coil region" evidence="2">
    <location>
        <begin position="442"/>
        <end position="576"/>
    </location>
</feature>
<evidence type="ECO:0000256" key="2">
    <source>
        <dbReference type="SAM" id="Coils"/>
    </source>
</evidence>
<reference evidence="6 7" key="1">
    <citation type="submission" date="2016-08" db="EMBL/GenBank/DDBJ databases">
        <title>Draft genome of Fabibacter sp. strain SK-8.</title>
        <authorList>
            <person name="Wong S.-K."/>
            <person name="Hamasaki K."/>
            <person name="Yoshizawa S."/>
        </authorList>
    </citation>
    <scope>NUCLEOTIDE SEQUENCE [LARGE SCALE GENOMIC DNA]</scope>
    <source>
        <strain evidence="6 7">SK-8</strain>
    </source>
</reference>
<dbReference type="Pfam" id="PF12862">
    <property type="entry name" value="ANAPC5"/>
    <property type="match status" value="1"/>
</dbReference>
<dbReference type="AlphaFoldDB" id="A0A1E5T8C8"/>
<dbReference type="InterPro" id="IPR019734">
    <property type="entry name" value="TPR_rpt"/>
</dbReference>
<evidence type="ECO:0000259" key="5">
    <source>
        <dbReference type="SMART" id="SM00421"/>
    </source>
</evidence>
<organism evidence="6 7">
    <name type="scientific">Roseivirga misakiensis</name>
    <dbReference type="NCBI Taxonomy" id="1563681"/>
    <lineage>
        <taxon>Bacteria</taxon>
        <taxon>Pseudomonadati</taxon>
        <taxon>Bacteroidota</taxon>
        <taxon>Cytophagia</taxon>
        <taxon>Cytophagales</taxon>
        <taxon>Roseivirgaceae</taxon>
        <taxon>Roseivirga</taxon>
    </lineage>
</organism>
<feature type="chain" id="PRO_5009186122" description="HTH luxR-type domain-containing protein" evidence="4">
    <location>
        <begin position="21"/>
        <end position="677"/>
    </location>
</feature>
<dbReference type="PROSITE" id="PS50005">
    <property type="entry name" value="TPR"/>
    <property type="match status" value="3"/>
</dbReference>
<dbReference type="InterPro" id="IPR036388">
    <property type="entry name" value="WH-like_DNA-bd_sf"/>
</dbReference>
<sequence length="677" mass="78904">MKLRLLITLLILAFAFNLVAQQTDIGNLEDKYDQTEDLDIKIKLMKELIQLYRNSGSFQGTYLFNDFTNKHLQELNPTQKAKTALIEAGFRYGRNEYATTLDRTYYARRLLSQDSAKYVHELFEIYNLSGLAKSELGEYDSADYYQNKSLILANKLDSDEYRKLTYVGLGTNYWYKSDYRAANEAYFNALDYSKLVGDSIAIAYINQYIGIMYEKLGEYSKAMANYQVTLKVYESKKLKNRLPNIYTNIGVLYQKVGDYEASLENNNRAFEIFKQWGDSLRMATSLLNIGAVNIDKGDYGKALKALLQAYEFQKDRQGNNGLQITLANIGLAYERLFKPIEAKKYYLEGLEVAKKFEDKREIIRGYHRMAGLLREEGKYGEALEFGLQSLELSEELNVKEALSTTNYILFTIYRAMQRFQLALEHYEVHVEIEKELYNESSKNELNNLRAKYEYNLQKKELENNKKEIEDLGKENAQLETRQVILLVVFLILLFLITLLIIYNRSRVKRVRLERDLSQERAENTELGKRHLTHEIEIKEIKLKAYTEQLIQKNEMIAEFKDKVDEYKERLSRANENELSGSAIRVEGRSGSSLSWDEFRLRFDEVHTGYTQRLVSKHPDLTSNEIDVSVLLKVNLSYKDISSVLGVSYEGVKKSIQRLYKKLDFENVDLLRAYLIKI</sequence>
<dbReference type="SUPFAM" id="SSF46894">
    <property type="entry name" value="C-terminal effector domain of the bipartite response regulators"/>
    <property type="match status" value="1"/>
</dbReference>
<keyword evidence="1" id="KW-0802">TPR repeat</keyword>
<gene>
    <name evidence="6" type="ORF">BFP71_00005</name>
</gene>
<dbReference type="Gene3D" id="1.10.10.10">
    <property type="entry name" value="Winged helix-like DNA-binding domain superfamily/Winged helix DNA-binding domain"/>
    <property type="match status" value="1"/>
</dbReference>
<dbReference type="InterPro" id="IPR011990">
    <property type="entry name" value="TPR-like_helical_dom_sf"/>
</dbReference>
<dbReference type="SMART" id="SM00421">
    <property type="entry name" value="HTH_LUXR"/>
    <property type="match status" value="1"/>
</dbReference>
<dbReference type="EMBL" id="MDGQ01000001">
    <property type="protein sequence ID" value="OEK07639.1"/>
    <property type="molecule type" value="Genomic_DNA"/>
</dbReference>
<dbReference type="RefSeq" id="WP_069833410.1">
    <property type="nucleotide sequence ID" value="NZ_MDGQ01000001.1"/>
</dbReference>
<dbReference type="GO" id="GO:0006355">
    <property type="term" value="P:regulation of DNA-templated transcription"/>
    <property type="evidence" value="ECO:0007669"/>
    <property type="project" value="InterPro"/>
</dbReference>
<evidence type="ECO:0000256" key="4">
    <source>
        <dbReference type="SAM" id="SignalP"/>
    </source>
</evidence>
<dbReference type="PANTHER" id="PTHR10098">
    <property type="entry name" value="RAPSYN-RELATED"/>
    <property type="match status" value="1"/>
</dbReference>
<feature type="transmembrane region" description="Helical" evidence="3">
    <location>
        <begin position="483"/>
        <end position="502"/>
    </location>
</feature>
<dbReference type="OrthoDB" id="9767435at2"/>
<feature type="signal peptide" evidence="4">
    <location>
        <begin position="1"/>
        <end position="20"/>
    </location>
</feature>
<keyword evidence="2" id="KW-0175">Coiled coil</keyword>
<keyword evidence="3" id="KW-0812">Transmembrane</keyword>
<dbReference type="InterPro" id="IPR026000">
    <property type="entry name" value="Apc5_dom"/>
</dbReference>
<keyword evidence="4" id="KW-0732">Signal</keyword>
<proteinExistence type="predicted"/>
<dbReference type="Gene3D" id="1.25.40.10">
    <property type="entry name" value="Tetratricopeptide repeat domain"/>
    <property type="match status" value="2"/>
</dbReference>
<dbReference type="InterPro" id="IPR016032">
    <property type="entry name" value="Sig_transdc_resp-reg_C-effctor"/>
</dbReference>
<keyword evidence="3" id="KW-1133">Transmembrane helix</keyword>
<dbReference type="GO" id="GO:0003677">
    <property type="term" value="F:DNA binding"/>
    <property type="evidence" value="ECO:0007669"/>
    <property type="project" value="InterPro"/>
</dbReference>
<accession>A0A1E5T8C8</accession>
<keyword evidence="3" id="KW-0472">Membrane</keyword>
<dbReference type="SMART" id="SM00028">
    <property type="entry name" value="TPR"/>
    <property type="match status" value="7"/>
</dbReference>
<dbReference type="Pfam" id="PF13424">
    <property type="entry name" value="TPR_12"/>
    <property type="match status" value="2"/>
</dbReference>